<accession>D7E0C9</accession>
<protein>
    <submittedName>
        <fullName evidence="1">ChpI</fullName>
    </submittedName>
</protein>
<dbReference type="SUPFAM" id="SSF47598">
    <property type="entry name" value="Ribbon-helix-helix"/>
    <property type="match status" value="1"/>
</dbReference>
<dbReference type="Proteomes" id="UP000001511">
    <property type="component" value="Chromosome"/>
</dbReference>
<organism evidence="1 2">
    <name type="scientific">Nostoc azollae (strain 0708)</name>
    <name type="common">Anabaena azollae (strain 0708)</name>
    <dbReference type="NCBI Taxonomy" id="551115"/>
    <lineage>
        <taxon>Bacteria</taxon>
        <taxon>Bacillati</taxon>
        <taxon>Cyanobacteriota</taxon>
        <taxon>Cyanophyceae</taxon>
        <taxon>Nostocales</taxon>
        <taxon>Nostocaceae</taxon>
        <taxon>Trichormus</taxon>
    </lineage>
</organism>
<dbReference type="AlphaFoldDB" id="D7E0C9"/>
<proteinExistence type="predicted"/>
<keyword evidence="2" id="KW-1185">Reference proteome</keyword>
<dbReference type="KEGG" id="naz:Aazo_0526"/>
<name>D7E0C9_NOSA0</name>
<reference evidence="1 2" key="1">
    <citation type="journal article" date="2010" name="PLoS ONE">
        <title>Genome erosion in a nitrogen-fixing vertically transmitted endosymbiotic multicellular cyanobacterium.</title>
        <authorList>
            <person name="Ran L."/>
            <person name="Larsson J."/>
            <person name="Vigil-Stenman T."/>
            <person name="Nylander J.A."/>
            <person name="Ininbergs K."/>
            <person name="Zheng W.W."/>
            <person name="Lapidus A."/>
            <person name="Lowry S."/>
            <person name="Haselkorn R."/>
            <person name="Bergman B."/>
        </authorList>
    </citation>
    <scope>NUCLEOTIDE SEQUENCE [LARGE SCALE GENOMIC DNA]</scope>
    <source>
        <strain evidence="1 2">0708</strain>
    </source>
</reference>
<evidence type="ECO:0000313" key="1">
    <source>
        <dbReference type="EMBL" id="ADI63038.1"/>
    </source>
</evidence>
<dbReference type="HOGENOM" id="CLU_2918070_0_0_3"/>
<gene>
    <name evidence="1" type="ordered locus">Aazo_0526</name>
</gene>
<dbReference type="Gene3D" id="1.10.1220.10">
    <property type="entry name" value="Met repressor-like"/>
    <property type="match status" value="1"/>
</dbReference>
<sequence>MKTTISIPNPMFDAAEQFAKHKDLSRSQLYAVALREYFGSHKPDQITQMFSKNLRSPKISK</sequence>
<dbReference type="OrthoDB" id="73061at2"/>
<evidence type="ECO:0000313" key="2">
    <source>
        <dbReference type="Proteomes" id="UP000001511"/>
    </source>
</evidence>
<dbReference type="GO" id="GO:0006355">
    <property type="term" value="P:regulation of DNA-templated transcription"/>
    <property type="evidence" value="ECO:0007669"/>
    <property type="project" value="InterPro"/>
</dbReference>
<dbReference type="EMBL" id="CP002059">
    <property type="protein sequence ID" value="ADI63038.1"/>
    <property type="molecule type" value="Genomic_DNA"/>
</dbReference>
<dbReference type="InterPro" id="IPR013321">
    <property type="entry name" value="Arc_rbn_hlx_hlx"/>
</dbReference>
<dbReference type="STRING" id="551115.Aazo_0526"/>
<dbReference type="InterPro" id="IPR010985">
    <property type="entry name" value="Ribbon_hlx_hlx"/>
</dbReference>
<dbReference type="eggNOG" id="COG0864">
    <property type="taxonomic scope" value="Bacteria"/>
</dbReference>